<protein>
    <submittedName>
        <fullName evidence="3">NAD-dependent epimerase/dehydratase family protein</fullName>
    </submittedName>
</protein>
<reference evidence="3 4" key="1">
    <citation type="submission" date="2018-08" db="EMBL/GenBank/DDBJ databases">
        <title>Form III RuBisCO-mediated autotrophy in Thermodesulfobium bacteria.</title>
        <authorList>
            <person name="Toshchakov S.V."/>
            <person name="Kublanov I.V."/>
            <person name="Frolov E."/>
            <person name="Bonch-Osmolovskaya E.A."/>
            <person name="Tourova T.P."/>
            <person name="Chernych N.A."/>
            <person name="Lebedinsky A.V."/>
        </authorList>
    </citation>
    <scope>NUCLEOTIDE SEQUENCE [LARGE SCALE GENOMIC DNA]</scope>
    <source>
        <strain evidence="3 4">SR</strain>
    </source>
</reference>
<keyword evidence="4" id="KW-1185">Reference proteome</keyword>
<dbReference type="PROSITE" id="PS00061">
    <property type="entry name" value="ADH_SHORT"/>
    <property type="match status" value="1"/>
</dbReference>
<evidence type="ECO:0000313" key="3">
    <source>
        <dbReference type="EMBL" id="RDV84732.1"/>
    </source>
</evidence>
<dbReference type="PANTHER" id="PTHR43000">
    <property type="entry name" value="DTDP-D-GLUCOSE 4,6-DEHYDRATASE-RELATED"/>
    <property type="match status" value="1"/>
</dbReference>
<dbReference type="AlphaFoldDB" id="A0A3D8P799"/>
<evidence type="ECO:0000313" key="4">
    <source>
        <dbReference type="Proteomes" id="UP000256329"/>
    </source>
</evidence>
<dbReference type="Pfam" id="PF01370">
    <property type="entry name" value="Epimerase"/>
    <property type="match status" value="1"/>
</dbReference>
<comment type="caution">
    <text evidence="3">The sequence shown here is derived from an EMBL/GenBank/DDBJ whole genome shotgun (WGS) entry which is preliminary data.</text>
</comment>
<dbReference type="Gene3D" id="3.90.25.10">
    <property type="entry name" value="UDP-galactose 4-epimerase, domain 1"/>
    <property type="match status" value="1"/>
</dbReference>
<gene>
    <name evidence="3" type="ORF">DXX99_01390</name>
</gene>
<proteinExistence type="inferred from homology"/>
<sequence>MRVLVTGGAGFIGAHVVRLLQRSGHEVAVMDNLCTGRRERIPPGVPFYLLDLASSSLEELFRCEQPEVVVHLAAQTVAPLSLVRPVADAEANVLGTIRLLEASVRAGVQRIVYTSSAAVYGDPLYLPVDEEHPICPLSPYGASKYAAEVYLFTYRRLYGITPVVLRLANVYGPGQGEEGEGGVVAVFCRKMVAEEPPEIYGDGEQTRDFIYVEDVAEAILAALTAGEGEVLNIGTGEGVSVNLLWEILSRVGGRKLAPVYRPPRPGDIRHSVLNPLKAREKLGWSPRRSLEEGLKTTWDWWLKYSRGEGGEL</sequence>
<dbReference type="EMBL" id="QSLN01000001">
    <property type="protein sequence ID" value="RDV84732.1"/>
    <property type="molecule type" value="Genomic_DNA"/>
</dbReference>
<comment type="similarity">
    <text evidence="1">Belongs to the NAD(P)-dependent epimerase/dehydratase family.</text>
</comment>
<dbReference type="InterPro" id="IPR036291">
    <property type="entry name" value="NAD(P)-bd_dom_sf"/>
</dbReference>
<accession>A0A3D8P799</accession>
<dbReference type="CDD" id="cd05256">
    <property type="entry name" value="UDP_AE_SDR_e"/>
    <property type="match status" value="1"/>
</dbReference>
<evidence type="ECO:0000256" key="1">
    <source>
        <dbReference type="ARBA" id="ARBA00007637"/>
    </source>
</evidence>
<dbReference type="SUPFAM" id="SSF51735">
    <property type="entry name" value="NAD(P)-binding Rossmann-fold domains"/>
    <property type="match status" value="1"/>
</dbReference>
<dbReference type="OrthoDB" id="142826at2"/>
<feature type="domain" description="NAD-dependent epimerase/dehydratase" evidence="2">
    <location>
        <begin position="3"/>
        <end position="234"/>
    </location>
</feature>
<evidence type="ECO:0000259" key="2">
    <source>
        <dbReference type="Pfam" id="PF01370"/>
    </source>
</evidence>
<name>A0A3D8P799_9THEO</name>
<dbReference type="RefSeq" id="WP_115791726.1">
    <property type="nucleotide sequence ID" value="NZ_QSLN01000001.1"/>
</dbReference>
<dbReference type="Proteomes" id="UP000256329">
    <property type="component" value="Unassembled WGS sequence"/>
</dbReference>
<dbReference type="InterPro" id="IPR001509">
    <property type="entry name" value="Epimerase_deHydtase"/>
</dbReference>
<organism evidence="3 4">
    <name type="scientific">Ammonifex thiophilus</name>
    <dbReference type="NCBI Taxonomy" id="444093"/>
    <lineage>
        <taxon>Bacteria</taxon>
        <taxon>Bacillati</taxon>
        <taxon>Bacillota</taxon>
        <taxon>Clostridia</taxon>
        <taxon>Thermoanaerobacterales</taxon>
        <taxon>Thermoanaerobacteraceae</taxon>
        <taxon>Ammonifex</taxon>
    </lineage>
</organism>
<dbReference type="InterPro" id="IPR020904">
    <property type="entry name" value="Sc_DH/Rdtase_CS"/>
</dbReference>
<dbReference type="Gene3D" id="3.40.50.720">
    <property type="entry name" value="NAD(P)-binding Rossmann-like Domain"/>
    <property type="match status" value="1"/>
</dbReference>